<feature type="region of interest" description="Disordered" evidence="8">
    <location>
        <begin position="450"/>
        <end position="476"/>
    </location>
</feature>
<dbReference type="SMART" id="SM00220">
    <property type="entry name" value="S_TKc"/>
    <property type="match status" value="1"/>
</dbReference>
<gene>
    <name evidence="10" type="ORF">WJX75_009636</name>
</gene>
<comment type="caution">
    <text evidence="10">The sequence shown here is derived from an EMBL/GenBank/DDBJ whole genome shotgun (WGS) entry which is preliminary data.</text>
</comment>
<dbReference type="Gene3D" id="1.10.510.10">
    <property type="entry name" value="Transferase(Phosphotransferase) domain 1"/>
    <property type="match status" value="2"/>
</dbReference>
<feature type="binding site" evidence="6">
    <location>
        <position position="66"/>
    </location>
    <ligand>
        <name>ATP</name>
        <dbReference type="ChEBI" id="CHEBI:30616"/>
    </ligand>
</feature>
<accession>A0ABR2YW93</accession>
<name>A0ABR2YW93_9CHLO</name>
<evidence type="ECO:0000256" key="3">
    <source>
        <dbReference type="ARBA" id="ARBA00022741"/>
    </source>
</evidence>
<evidence type="ECO:0000313" key="11">
    <source>
        <dbReference type="Proteomes" id="UP001491310"/>
    </source>
</evidence>
<dbReference type="PANTHER" id="PTHR24346">
    <property type="entry name" value="MAP/MICROTUBULE AFFINITY-REGULATING KINASE"/>
    <property type="match status" value="1"/>
</dbReference>
<keyword evidence="4" id="KW-0418">Kinase</keyword>
<evidence type="ECO:0000256" key="5">
    <source>
        <dbReference type="ARBA" id="ARBA00022840"/>
    </source>
</evidence>
<dbReference type="PROSITE" id="PS00107">
    <property type="entry name" value="PROTEIN_KINASE_ATP"/>
    <property type="match status" value="1"/>
</dbReference>
<evidence type="ECO:0000256" key="6">
    <source>
        <dbReference type="PROSITE-ProRule" id="PRU10141"/>
    </source>
</evidence>
<dbReference type="InterPro" id="IPR011009">
    <property type="entry name" value="Kinase-like_dom_sf"/>
</dbReference>
<dbReference type="InterPro" id="IPR008271">
    <property type="entry name" value="Ser/Thr_kinase_AS"/>
</dbReference>
<feature type="domain" description="Protein kinase" evidence="9">
    <location>
        <begin position="36"/>
        <end position="357"/>
    </location>
</feature>
<keyword evidence="1 7" id="KW-0723">Serine/threonine-protein kinase</keyword>
<evidence type="ECO:0000313" key="10">
    <source>
        <dbReference type="EMBL" id="KAK9916168.1"/>
    </source>
</evidence>
<proteinExistence type="inferred from homology"/>
<keyword evidence="3 6" id="KW-0547">Nucleotide-binding</keyword>
<evidence type="ECO:0000256" key="8">
    <source>
        <dbReference type="SAM" id="MobiDB-lite"/>
    </source>
</evidence>
<dbReference type="Proteomes" id="UP001491310">
    <property type="component" value="Unassembled WGS sequence"/>
</dbReference>
<dbReference type="Pfam" id="PF00069">
    <property type="entry name" value="Pkinase"/>
    <property type="match status" value="2"/>
</dbReference>
<organism evidence="10 11">
    <name type="scientific">Coccomyxa subellipsoidea</name>
    <dbReference type="NCBI Taxonomy" id="248742"/>
    <lineage>
        <taxon>Eukaryota</taxon>
        <taxon>Viridiplantae</taxon>
        <taxon>Chlorophyta</taxon>
        <taxon>core chlorophytes</taxon>
        <taxon>Trebouxiophyceae</taxon>
        <taxon>Trebouxiophyceae incertae sedis</taxon>
        <taxon>Coccomyxaceae</taxon>
        <taxon>Coccomyxa</taxon>
    </lineage>
</organism>
<dbReference type="EMBL" id="JALJOT010000004">
    <property type="protein sequence ID" value="KAK9916168.1"/>
    <property type="molecule type" value="Genomic_DNA"/>
</dbReference>
<protein>
    <recommendedName>
        <fullName evidence="9">Protein kinase domain-containing protein</fullName>
    </recommendedName>
</protein>
<evidence type="ECO:0000256" key="1">
    <source>
        <dbReference type="ARBA" id="ARBA00022527"/>
    </source>
</evidence>
<dbReference type="PANTHER" id="PTHR24346:SF82">
    <property type="entry name" value="KP78A-RELATED"/>
    <property type="match status" value="1"/>
</dbReference>
<dbReference type="PROSITE" id="PS00108">
    <property type="entry name" value="PROTEIN_KINASE_ST"/>
    <property type="match status" value="1"/>
</dbReference>
<dbReference type="PROSITE" id="PS50011">
    <property type="entry name" value="PROTEIN_KINASE_DOM"/>
    <property type="match status" value="1"/>
</dbReference>
<evidence type="ECO:0000256" key="4">
    <source>
        <dbReference type="ARBA" id="ARBA00022777"/>
    </source>
</evidence>
<keyword evidence="5 6" id="KW-0067">ATP-binding</keyword>
<reference evidence="10 11" key="1">
    <citation type="journal article" date="2024" name="Nat. Commun.">
        <title>Phylogenomics reveals the evolutionary origins of lichenization in chlorophyte algae.</title>
        <authorList>
            <person name="Puginier C."/>
            <person name="Libourel C."/>
            <person name="Otte J."/>
            <person name="Skaloud P."/>
            <person name="Haon M."/>
            <person name="Grisel S."/>
            <person name="Petersen M."/>
            <person name="Berrin J.G."/>
            <person name="Delaux P.M."/>
            <person name="Dal Grande F."/>
            <person name="Keller J."/>
        </authorList>
    </citation>
    <scope>NUCLEOTIDE SEQUENCE [LARGE SCALE GENOMIC DNA]</scope>
    <source>
        <strain evidence="10 11">SAG 216-7</strain>
    </source>
</reference>
<dbReference type="InterPro" id="IPR017441">
    <property type="entry name" value="Protein_kinase_ATP_BS"/>
</dbReference>
<dbReference type="SUPFAM" id="SSF56112">
    <property type="entry name" value="Protein kinase-like (PK-like)"/>
    <property type="match status" value="2"/>
</dbReference>
<evidence type="ECO:0000256" key="2">
    <source>
        <dbReference type="ARBA" id="ARBA00022679"/>
    </source>
</evidence>
<dbReference type="InterPro" id="IPR000719">
    <property type="entry name" value="Prot_kinase_dom"/>
</dbReference>
<evidence type="ECO:0000259" key="9">
    <source>
        <dbReference type="PROSITE" id="PS50011"/>
    </source>
</evidence>
<sequence length="476" mass="53359">MGCGASKPEVKEATAAQARPRPTEPQVPCLGLLDTHELVKELGKGGTGETFLYRDKQNNNDLVAVKLIKRPLPKVIQANILREIMIQANLGEGHVNVINAKEALLTESHLALVMEYAACGSLTGYVANRWQSAQHSGLFLQEDEARYFFRQFIQAVEYCHTHFVAHRDLKLDNTLLDMTKPPMLKLCDFGFAKTWESNEDANIDLKLDNTLLSDDEPPLIKLCDFGFARQWEGQNNAQMFTHIGTPVYMSPELINSRNGAKGYDGKQVDVWASGVLLIVMLLGTFPFDHIENPDPNTSEAHLEVWMQQIRTPWTDIPHIRNAVEKLSPECTDLLNKIFVIDEKARITIAQIKEHPWYNVPLIPKYAEAERDIEERQRKVEQYIRQRDLNIGLINNRNKKLELLVNAAAGPAVPLPHSRRSPLERIDLREEACCADAANLGNGPALDLLPDISEDGAEGTDVSLGRRHTEAVANGSQ</sequence>
<keyword evidence="2" id="KW-0808">Transferase</keyword>
<keyword evidence="11" id="KW-1185">Reference proteome</keyword>
<evidence type="ECO:0000256" key="7">
    <source>
        <dbReference type="RuleBase" id="RU000304"/>
    </source>
</evidence>
<comment type="similarity">
    <text evidence="7">Belongs to the protein kinase superfamily.</text>
</comment>
<feature type="region of interest" description="Disordered" evidence="8">
    <location>
        <begin position="1"/>
        <end position="27"/>
    </location>
</feature>